<evidence type="ECO:0000256" key="1">
    <source>
        <dbReference type="ARBA" id="ARBA00006484"/>
    </source>
</evidence>
<dbReference type="Gene3D" id="3.40.50.720">
    <property type="entry name" value="NAD(P)-binding Rossmann-like Domain"/>
    <property type="match status" value="1"/>
</dbReference>
<dbReference type="Proteomes" id="UP000290244">
    <property type="component" value="Chromosome"/>
</dbReference>
<evidence type="ECO:0000256" key="2">
    <source>
        <dbReference type="ARBA" id="ARBA00023002"/>
    </source>
</evidence>
<accession>A0A4P6P2X1</accession>
<dbReference type="SUPFAM" id="SSF51735">
    <property type="entry name" value="NAD(P)-binding Rossmann-fold domains"/>
    <property type="match status" value="1"/>
</dbReference>
<comment type="similarity">
    <text evidence="1 3">Belongs to the short-chain dehydrogenases/reductases (SDR) family.</text>
</comment>
<proteinExistence type="inferred from homology"/>
<dbReference type="EMBL" id="CP034759">
    <property type="protein sequence ID" value="QBG35534.1"/>
    <property type="molecule type" value="Genomic_DNA"/>
</dbReference>
<dbReference type="GO" id="GO:0016491">
    <property type="term" value="F:oxidoreductase activity"/>
    <property type="evidence" value="ECO:0007669"/>
    <property type="project" value="UniProtKB-KW"/>
</dbReference>
<keyword evidence="2" id="KW-0560">Oxidoreductase</keyword>
<dbReference type="KEGG" id="lsd:EMK97_07305"/>
<name>A0A4P6P2X1_9GAMM</name>
<dbReference type="PRINTS" id="PR00080">
    <property type="entry name" value="SDRFAMILY"/>
</dbReference>
<keyword evidence="5" id="KW-1185">Reference proteome</keyword>
<evidence type="ECO:0000313" key="5">
    <source>
        <dbReference type="Proteomes" id="UP000290244"/>
    </source>
</evidence>
<evidence type="ECO:0000256" key="3">
    <source>
        <dbReference type="RuleBase" id="RU000363"/>
    </source>
</evidence>
<dbReference type="Pfam" id="PF00106">
    <property type="entry name" value="adh_short"/>
    <property type="match status" value="1"/>
</dbReference>
<dbReference type="PANTHER" id="PTHR44196">
    <property type="entry name" value="DEHYDROGENASE/REDUCTASE SDR FAMILY MEMBER 7B"/>
    <property type="match status" value="1"/>
</dbReference>
<evidence type="ECO:0000313" key="4">
    <source>
        <dbReference type="EMBL" id="QBG35534.1"/>
    </source>
</evidence>
<organism evidence="4 5">
    <name type="scientific">Litorilituus sediminis</name>
    <dbReference type="NCBI Taxonomy" id="718192"/>
    <lineage>
        <taxon>Bacteria</taxon>
        <taxon>Pseudomonadati</taxon>
        <taxon>Pseudomonadota</taxon>
        <taxon>Gammaproteobacteria</taxon>
        <taxon>Alteromonadales</taxon>
        <taxon>Colwelliaceae</taxon>
        <taxon>Litorilituus</taxon>
    </lineage>
</organism>
<dbReference type="InterPro" id="IPR002347">
    <property type="entry name" value="SDR_fam"/>
</dbReference>
<protein>
    <submittedName>
        <fullName evidence="4">SDR family NAD(P)-dependent oxidoreductase</fullName>
    </submittedName>
</protein>
<dbReference type="GO" id="GO:0016020">
    <property type="term" value="C:membrane"/>
    <property type="evidence" value="ECO:0007669"/>
    <property type="project" value="TreeGrafter"/>
</dbReference>
<dbReference type="InterPro" id="IPR020904">
    <property type="entry name" value="Sc_DH/Rdtase_CS"/>
</dbReference>
<dbReference type="RefSeq" id="WP_130600804.1">
    <property type="nucleotide sequence ID" value="NZ_CP034759.1"/>
</dbReference>
<dbReference type="PANTHER" id="PTHR44196:SF1">
    <property type="entry name" value="DEHYDROGENASE_REDUCTASE SDR FAMILY MEMBER 7B"/>
    <property type="match status" value="1"/>
</dbReference>
<dbReference type="AlphaFoldDB" id="A0A4P6P2X1"/>
<dbReference type="OrthoDB" id="4690547at2"/>
<dbReference type="PROSITE" id="PS00061">
    <property type="entry name" value="ADH_SHORT"/>
    <property type="match status" value="1"/>
</dbReference>
<sequence>MKLIGKKILITGVTSGIGLRLIEQLYQNNTLYIVARSQDKINTLLKSFPNIQAFNTDLSDIDSLQAMVKNIKQQTESLDILINNAAVQYTPMFTEADFCYQSISREVNTNFTSICCLCYLLLPLLNTGSPAVILNVNSGLALAPKTSSAVYCATKAALDNFSQALSNQLINTHIEVLQAFLPVVDTAMTYGRSENKITSLQAAKKIINGIESSKQNNDIGKVKLLRLLMRYLPFLGRRIMRGY</sequence>
<gene>
    <name evidence="4" type="ORF">EMK97_07305</name>
</gene>
<dbReference type="InterPro" id="IPR036291">
    <property type="entry name" value="NAD(P)-bd_dom_sf"/>
</dbReference>
<reference evidence="4 5" key="1">
    <citation type="submission" date="2018-12" db="EMBL/GenBank/DDBJ databases">
        <title>Complete genome of Litorilituus sediminis.</title>
        <authorList>
            <person name="Liu A."/>
            <person name="Rong J."/>
        </authorList>
    </citation>
    <scope>NUCLEOTIDE SEQUENCE [LARGE SCALE GENOMIC DNA]</scope>
    <source>
        <strain evidence="4 5">JCM 17549</strain>
    </source>
</reference>
<dbReference type="PRINTS" id="PR00081">
    <property type="entry name" value="GDHRDH"/>
</dbReference>